<dbReference type="EMBL" id="BAABKM010000002">
    <property type="protein sequence ID" value="GAA4704950.1"/>
    <property type="molecule type" value="Genomic_DNA"/>
</dbReference>
<comment type="caution">
    <text evidence="1">The sequence shown here is derived from an EMBL/GenBank/DDBJ whole genome shotgun (WGS) entry which is preliminary data.</text>
</comment>
<evidence type="ECO:0000313" key="2">
    <source>
        <dbReference type="Proteomes" id="UP001499974"/>
    </source>
</evidence>
<evidence type="ECO:0000313" key="1">
    <source>
        <dbReference type="EMBL" id="GAA4704950.1"/>
    </source>
</evidence>
<evidence type="ECO:0008006" key="3">
    <source>
        <dbReference type="Google" id="ProtNLM"/>
    </source>
</evidence>
<sequence length="142" mass="16098">MPGGHDPVVNEQRLAELIELCTSQGVRVEWVDLGAHRHGQYQRRLRLIELNPRLVLRQLVPVLAHEYAHFVYDDGCSSAARERRAWEHAALMLITPADYARAERLVGSHPNAIATELDLTPVVVRAWRRQHRAAALARDDCA</sequence>
<accession>A0ABP8XCM5</accession>
<keyword evidence="2" id="KW-1185">Reference proteome</keyword>
<reference evidence="2" key="1">
    <citation type="journal article" date="2019" name="Int. J. Syst. Evol. Microbiol.">
        <title>The Global Catalogue of Microorganisms (GCM) 10K type strain sequencing project: providing services to taxonomists for standard genome sequencing and annotation.</title>
        <authorList>
            <consortium name="The Broad Institute Genomics Platform"/>
            <consortium name="The Broad Institute Genome Sequencing Center for Infectious Disease"/>
            <person name="Wu L."/>
            <person name="Ma J."/>
        </authorList>
    </citation>
    <scope>NUCLEOTIDE SEQUENCE [LARGE SCALE GENOMIC DNA]</scope>
    <source>
        <strain evidence="2">JCM 18531</strain>
    </source>
</reference>
<organism evidence="1 2">
    <name type="scientific">Nocardioides conyzicola</name>
    <dbReference type="NCBI Taxonomy" id="1651781"/>
    <lineage>
        <taxon>Bacteria</taxon>
        <taxon>Bacillati</taxon>
        <taxon>Actinomycetota</taxon>
        <taxon>Actinomycetes</taxon>
        <taxon>Propionibacteriales</taxon>
        <taxon>Nocardioidaceae</taxon>
        <taxon>Nocardioides</taxon>
    </lineage>
</organism>
<name>A0ABP8XCM5_9ACTN</name>
<gene>
    <name evidence="1" type="ORF">GCM10023349_23250</name>
</gene>
<protein>
    <recommendedName>
        <fullName evidence="3">ImmA/IrrE family metallo-endopeptidase</fullName>
    </recommendedName>
</protein>
<dbReference type="Proteomes" id="UP001499974">
    <property type="component" value="Unassembled WGS sequence"/>
</dbReference>
<proteinExistence type="predicted"/>